<proteinExistence type="predicted"/>
<dbReference type="AlphaFoldDB" id="A0AAU7BP76"/>
<gene>
    <name evidence="1" type="ORF">ABGB03_08380</name>
</gene>
<dbReference type="EMBL" id="CP157199">
    <property type="protein sequence ID" value="XBG59878.1"/>
    <property type="molecule type" value="Genomic_DNA"/>
</dbReference>
<reference evidence="1" key="1">
    <citation type="submission" date="2024-05" db="EMBL/GenBank/DDBJ databases">
        <title>Pontimicrobium maritimus sp. nov., isolated form sea water.</title>
        <authorList>
            <person name="Muhammad N."/>
            <person name="Vuong T.Q."/>
            <person name="Han H.L."/>
            <person name="Kim S.-G."/>
        </authorList>
    </citation>
    <scope>NUCLEOTIDE SEQUENCE</scope>
    <source>
        <strain evidence="1">SW4</strain>
    </source>
</reference>
<dbReference type="RefSeq" id="WP_347921812.1">
    <property type="nucleotide sequence ID" value="NZ_CP157199.1"/>
</dbReference>
<organism evidence="1">
    <name type="scientific">Pontimicrobium sp. SW4</name>
    <dbReference type="NCBI Taxonomy" id="3153519"/>
    <lineage>
        <taxon>Bacteria</taxon>
        <taxon>Pseudomonadati</taxon>
        <taxon>Bacteroidota</taxon>
        <taxon>Flavobacteriia</taxon>
        <taxon>Flavobacteriales</taxon>
        <taxon>Flavobacteriaceae</taxon>
        <taxon>Pontimicrobium</taxon>
    </lineage>
</organism>
<accession>A0AAU7BP76</accession>
<protein>
    <submittedName>
        <fullName evidence="1">Uncharacterized protein</fullName>
    </submittedName>
</protein>
<name>A0AAU7BP76_9FLAO</name>
<evidence type="ECO:0000313" key="1">
    <source>
        <dbReference type="EMBL" id="XBG59878.1"/>
    </source>
</evidence>
<sequence length="153" mass="17938">MKQLPEIKLILENIKFENLYRNISEKYSASKEETLESYSNEKVLSIFTSLSYSFIYNKKEKFYGLNQSIGDYLFTFNISLRYGLVEFIWVLRKNGELITLGGPWAFIIRLLNNGDKTDIKKPSFSNYEDLESILKEGLSLYEDFKSEVLKIKP</sequence>